<dbReference type="FunFam" id="3.40.50.2300:FF:000018">
    <property type="entry name" value="DNA-binding transcriptional regulator NtrC"/>
    <property type="match status" value="1"/>
</dbReference>
<dbReference type="GO" id="GO:0006355">
    <property type="term" value="P:regulation of DNA-templated transcription"/>
    <property type="evidence" value="ECO:0007669"/>
    <property type="project" value="InterPro"/>
</dbReference>
<evidence type="ECO:0000313" key="20">
    <source>
        <dbReference type="Proteomes" id="UP000029998"/>
    </source>
</evidence>
<comment type="caution">
    <text evidence="19">The sequence shown here is derived from an EMBL/GenBank/DDBJ whole genome shotgun (WGS) entry which is preliminary data.</text>
</comment>
<dbReference type="Pfam" id="PF02954">
    <property type="entry name" value="HTH_8"/>
    <property type="match status" value="1"/>
</dbReference>
<dbReference type="SMART" id="SM00382">
    <property type="entry name" value="AAA"/>
    <property type="match status" value="1"/>
</dbReference>
<dbReference type="InterPro" id="IPR002197">
    <property type="entry name" value="HTH_Fis"/>
</dbReference>
<dbReference type="PRINTS" id="PR01590">
    <property type="entry name" value="HTHFIS"/>
</dbReference>
<dbReference type="EMBL" id="AVPU01000047">
    <property type="protein sequence ID" value="KGM52647.1"/>
    <property type="molecule type" value="Genomic_DNA"/>
</dbReference>
<dbReference type="InterPro" id="IPR009057">
    <property type="entry name" value="Homeodomain-like_sf"/>
</dbReference>
<evidence type="ECO:0000256" key="2">
    <source>
        <dbReference type="ARBA" id="ARBA00019059"/>
    </source>
</evidence>
<dbReference type="PROSITE" id="PS00675">
    <property type="entry name" value="SIGMA54_INTERACT_1"/>
    <property type="match status" value="1"/>
</dbReference>
<dbReference type="Pfam" id="PF00072">
    <property type="entry name" value="Response_reg"/>
    <property type="match status" value="1"/>
</dbReference>
<dbReference type="SUPFAM" id="SSF46689">
    <property type="entry name" value="Homeodomain-like"/>
    <property type="match status" value="1"/>
</dbReference>
<dbReference type="SMART" id="SM00448">
    <property type="entry name" value="REC"/>
    <property type="match status" value="1"/>
</dbReference>
<proteinExistence type="predicted"/>
<dbReference type="PANTHER" id="PTHR32071:SF95">
    <property type="entry name" value="DNA-BINDING TRANSCRIPTIONAL REGULATOR NTRC"/>
    <property type="match status" value="1"/>
</dbReference>
<dbReference type="InterPro" id="IPR027417">
    <property type="entry name" value="P-loop_NTPase"/>
</dbReference>
<dbReference type="InterPro" id="IPR011006">
    <property type="entry name" value="CheY-like_superfamily"/>
</dbReference>
<dbReference type="InterPro" id="IPR002078">
    <property type="entry name" value="Sigma_54_int"/>
</dbReference>
<accession>A0A0A0EU02</accession>
<dbReference type="Proteomes" id="UP000029998">
    <property type="component" value="Unassembled WGS sequence"/>
</dbReference>
<evidence type="ECO:0000256" key="5">
    <source>
        <dbReference type="ARBA" id="ARBA00022553"/>
    </source>
</evidence>
<dbReference type="GO" id="GO:0005737">
    <property type="term" value="C:cytoplasm"/>
    <property type="evidence" value="ECO:0007669"/>
    <property type="project" value="UniProtKB-SubCell"/>
</dbReference>
<dbReference type="eggNOG" id="COG2204">
    <property type="taxonomic scope" value="Bacteria"/>
</dbReference>
<feature type="region of interest" description="Disordered" evidence="16">
    <location>
        <begin position="501"/>
        <end position="525"/>
    </location>
</feature>
<organism evidence="19 20">
    <name type="scientific">Lysobacter daejeonensis GH1-9</name>
    <dbReference type="NCBI Taxonomy" id="1385517"/>
    <lineage>
        <taxon>Bacteria</taxon>
        <taxon>Pseudomonadati</taxon>
        <taxon>Pseudomonadota</taxon>
        <taxon>Gammaproteobacteria</taxon>
        <taxon>Lysobacterales</taxon>
        <taxon>Lysobacteraceae</taxon>
        <taxon>Aerolutibacter</taxon>
    </lineage>
</organism>
<keyword evidence="4 15" id="KW-0678">Repressor</keyword>
<evidence type="ECO:0000256" key="3">
    <source>
        <dbReference type="ARBA" id="ARBA00022490"/>
    </source>
</evidence>
<evidence type="ECO:0000256" key="7">
    <source>
        <dbReference type="ARBA" id="ARBA00022840"/>
    </source>
</evidence>
<dbReference type="Gene3D" id="1.10.10.60">
    <property type="entry name" value="Homeodomain-like"/>
    <property type="match status" value="1"/>
</dbReference>
<reference evidence="19 20" key="1">
    <citation type="submission" date="2013-08" db="EMBL/GenBank/DDBJ databases">
        <title>Genome sequencing of Lysobacter.</title>
        <authorList>
            <person name="Zhang S."/>
            <person name="Wang G."/>
        </authorList>
    </citation>
    <scope>NUCLEOTIDE SEQUENCE [LARGE SCALE GENOMIC DNA]</scope>
    <source>
        <strain evidence="19 20">GH1-9</strain>
    </source>
</reference>
<dbReference type="SUPFAM" id="SSF52540">
    <property type="entry name" value="P-loop containing nucleoside triphosphate hydrolases"/>
    <property type="match status" value="1"/>
</dbReference>
<dbReference type="PROSITE" id="PS50110">
    <property type="entry name" value="RESPONSE_REGULATORY"/>
    <property type="match status" value="1"/>
</dbReference>
<dbReference type="GO" id="GO:0006808">
    <property type="term" value="P:regulation of nitrogen utilization"/>
    <property type="evidence" value="ECO:0007669"/>
    <property type="project" value="UniProtKB-UniRule"/>
</dbReference>
<gene>
    <name evidence="15" type="primary">ntrC</name>
    <name evidence="19" type="ORF">N800_11240</name>
</gene>
<feature type="domain" description="Sigma-54 factor interaction" evidence="17">
    <location>
        <begin position="151"/>
        <end position="380"/>
    </location>
</feature>
<dbReference type="CDD" id="cd00009">
    <property type="entry name" value="AAA"/>
    <property type="match status" value="1"/>
</dbReference>
<keyword evidence="11 15" id="KW-0010">Activator</keyword>
<keyword evidence="5 14" id="KW-0597">Phosphoprotein</keyword>
<dbReference type="InterPro" id="IPR001789">
    <property type="entry name" value="Sig_transdc_resp-reg_receiver"/>
</dbReference>
<evidence type="ECO:0000256" key="16">
    <source>
        <dbReference type="SAM" id="MobiDB-lite"/>
    </source>
</evidence>
<evidence type="ECO:0000256" key="8">
    <source>
        <dbReference type="ARBA" id="ARBA00023012"/>
    </source>
</evidence>
<keyword evidence="7 15" id="KW-0067">ATP-binding</keyword>
<feature type="region of interest" description="Disordered" evidence="16">
    <location>
        <begin position="411"/>
        <end position="434"/>
    </location>
</feature>
<dbReference type="PROSITE" id="PS50045">
    <property type="entry name" value="SIGMA54_INTERACT_4"/>
    <property type="match status" value="1"/>
</dbReference>
<evidence type="ECO:0000259" key="17">
    <source>
        <dbReference type="PROSITE" id="PS50045"/>
    </source>
</evidence>
<dbReference type="InterPro" id="IPR025662">
    <property type="entry name" value="Sigma_54_int_dom_ATP-bd_1"/>
</dbReference>
<evidence type="ECO:0000256" key="12">
    <source>
        <dbReference type="ARBA" id="ARBA00023163"/>
    </source>
</evidence>
<evidence type="ECO:0000256" key="13">
    <source>
        <dbReference type="ARBA" id="ARBA00023231"/>
    </source>
</evidence>
<keyword evidence="10 15" id="KW-0238">DNA-binding</keyword>
<keyword evidence="20" id="KW-1185">Reference proteome</keyword>
<evidence type="ECO:0000256" key="14">
    <source>
        <dbReference type="PROSITE-ProRule" id="PRU00169"/>
    </source>
</evidence>
<dbReference type="Gene3D" id="3.40.50.300">
    <property type="entry name" value="P-loop containing nucleotide triphosphate hydrolases"/>
    <property type="match status" value="1"/>
</dbReference>
<keyword evidence="9 15" id="KW-0805">Transcription regulation</keyword>
<dbReference type="NCBIfam" id="TIGR01818">
    <property type="entry name" value="ntrC"/>
    <property type="match status" value="1"/>
</dbReference>
<evidence type="ECO:0000256" key="4">
    <source>
        <dbReference type="ARBA" id="ARBA00022491"/>
    </source>
</evidence>
<dbReference type="InterPro" id="IPR010114">
    <property type="entry name" value="Transcript_reg_NtrC"/>
</dbReference>
<feature type="domain" description="Response regulatory" evidence="18">
    <location>
        <begin position="8"/>
        <end position="123"/>
    </location>
</feature>
<evidence type="ECO:0000256" key="1">
    <source>
        <dbReference type="ARBA" id="ARBA00004496"/>
    </source>
</evidence>
<dbReference type="InterPro" id="IPR058031">
    <property type="entry name" value="AAA_lid_NorR"/>
</dbReference>
<keyword evidence="3 15" id="KW-0963">Cytoplasm</keyword>
<keyword evidence="13 15" id="KW-0535">Nitrogen fixation</keyword>
<dbReference type="GO" id="GO:0043565">
    <property type="term" value="F:sequence-specific DNA binding"/>
    <property type="evidence" value="ECO:0007669"/>
    <property type="project" value="InterPro"/>
</dbReference>
<dbReference type="GO" id="GO:0000156">
    <property type="term" value="F:phosphorelay response regulator activity"/>
    <property type="evidence" value="ECO:0007669"/>
    <property type="project" value="UniProtKB-UniRule"/>
</dbReference>
<name>A0A0A0EU02_9GAMM</name>
<keyword evidence="12 15" id="KW-0804">Transcription</keyword>
<evidence type="ECO:0000256" key="11">
    <source>
        <dbReference type="ARBA" id="ARBA00023159"/>
    </source>
</evidence>
<evidence type="ECO:0000256" key="10">
    <source>
        <dbReference type="ARBA" id="ARBA00023125"/>
    </source>
</evidence>
<evidence type="ECO:0000259" key="18">
    <source>
        <dbReference type="PROSITE" id="PS50110"/>
    </source>
</evidence>
<dbReference type="FunFam" id="3.40.50.300:FF:000006">
    <property type="entry name" value="DNA-binding transcriptional regulator NtrC"/>
    <property type="match status" value="1"/>
</dbReference>
<dbReference type="InterPro" id="IPR025944">
    <property type="entry name" value="Sigma_54_int_dom_CS"/>
</dbReference>
<dbReference type="PROSITE" id="PS00688">
    <property type="entry name" value="SIGMA54_INTERACT_3"/>
    <property type="match status" value="1"/>
</dbReference>
<evidence type="ECO:0000256" key="6">
    <source>
        <dbReference type="ARBA" id="ARBA00022741"/>
    </source>
</evidence>
<dbReference type="STRING" id="1385517.N800_11240"/>
<dbReference type="AlphaFoldDB" id="A0A0A0EU02"/>
<dbReference type="SUPFAM" id="SSF52172">
    <property type="entry name" value="CheY-like"/>
    <property type="match status" value="1"/>
</dbReference>
<evidence type="ECO:0000313" key="19">
    <source>
        <dbReference type="EMBL" id="KGM52647.1"/>
    </source>
</evidence>
<dbReference type="PANTHER" id="PTHR32071">
    <property type="entry name" value="TRANSCRIPTIONAL REGULATORY PROTEIN"/>
    <property type="match status" value="1"/>
</dbReference>
<dbReference type="InterPro" id="IPR003593">
    <property type="entry name" value="AAA+_ATPase"/>
</dbReference>
<comment type="subcellular location">
    <subcellularLocation>
        <location evidence="1 15">Cytoplasm</location>
    </subcellularLocation>
</comment>
<keyword evidence="8 15" id="KW-0902">Two-component regulatory system</keyword>
<dbReference type="Pfam" id="PF00158">
    <property type="entry name" value="Sigma54_activat"/>
    <property type="match status" value="1"/>
</dbReference>
<protein>
    <recommendedName>
        <fullName evidence="2 15">DNA-binding transcriptional regulator NtrC</fullName>
    </recommendedName>
    <alternativeName>
        <fullName evidence="15">Nitrogen regulation protein NR(I)</fullName>
    </alternativeName>
</protein>
<dbReference type="Gene3D" id="3.40.50.2300">
    <property type="match status" value="1"/>
</dbReference>
<keyword evidence="6 15" id="KW-0547">Nucleotide-binding</keyword>
<feature type="modified residue" description="4-aspartylphosphate" evidence="14">
    <location>
        <position position="58"/>
    </location>
</feature>
<dbReference type="RefSeq" id="WP_036140186.1">
    <property type="nucleotide sequence ID" value="NZ_AVPU01000047.1"/>
</dbReference>
<dbReference type="Gene3D" id="1.10.8.60">
    <property type="match status" value="1"/>
</dbReference>
<evidence type="ECO:0000256" key="9">
    <source>
        <dbReference type="ARBA" id="ARBA00023015"/>
    </source>
</evidence>
<comment type="function">
    <text evidence="15">Member of the two-component regulatory system NtrB/NtrC, which controls expression of the nitrogen-regulated (ntr) genes in response to nitrogen limitation. Phosphorylated NtrC binds directly to DNA and stimulates the formation of open promoter-sigma54-RNA polymerase complexes.</text>
</comment>
<dbReference type="Pfam" id="PF25601">
    <property type="entry name" value="AAA_lid_14"/>
    <property type="match status" value="1"/>
</dbReference>
<sequence>MSPTHHGRIWVVDDDRGVRLVLATALRDAGYTVDAFESARDALTALDTRAVPDLLFTDVRMPGDDGLVLLDQLKARVPQLPVIVMSAYTDVASTAGAFRGGAHEFLSKPFDLDEAVALAVQAIVRRDESAEDAAAEALAEPEVAPDAATTLIGNTPAMRALFRAIGRLAQAPLSVLVTGETGTGKELVARALHRESPRAEGPFVALNTAAIPAELLESELFGHEAGAFTGANKRHIGRFEQAHRGTLFLDEIGDMPLPLQTRLLRVLAEGEFFRVGGRELIRVDVRVIAATHQDLETLVAASRFRADLLHRLDVVRLRLPPLRERREDIPLLAERFLVMAAAKFDAPAKRLAKPAVAALMAHAWPGNVRELENVCWRLAALAPGETITRADVDAAFGGAGFVEAAGTARASATGTHSGGGTLASRGSNIPPAATTTADAIDETDEAAAWRGPLADWVHAQLATGADDIHARASALLDRTLLAAALAHTGGHRGEAATRLGLGRNTLTRKLGPGRRRPTPSQGDPE</sequence>
<evidence type="ECO:0000256" key="15">
    <source>
        <dbReference type="RuleBase" id="RU365013"/>
    </source>
</evidence>
<dbReference type="GO" id="GO:0005524">
    <property type="term" value="F:ATP binding"/>
    <property type="evidence" value="ECO:0007669"/>
    <property type="project" value="UniProtKB-KW"/>
</dbReference>